<name>A0AAD4UQP4_PRUDU</name>
<sequence length="142" mass="15982">MEEGSPGVFPKLSRVTKRVRAAADCDSEYDVESDSNPNSMQGLMQATKMDLMPESEHIPRPMVDMLNESNGNKVPNFLSDIHSFRDKLMNKVNMTKNVGIDINCLDTDYEGLNDEDDVFISRGERGPSIQFSDRAMARFCEP</sequence>
<proteinExistence type="predicted"/>
<evidence type="ECO:0000313" key="1">
    <source>
        <dbReference type="EMBL" id="KAI5311405.1"/>
    </source>
</evidence>
<evidence type="ECO:0000313" key="2">
    <source>
        <dbReference type="Proteomes" id="UP001054821"/>
    </source>
</evidence>
<dbReference type="AlphaFoldDB" id="A0AAD4UQP4"/>
<comment type="caution">
    <text evidence="1">The sequence shown here is derived from an EMBL/GenBank/DDBJ whole genome shotgun (WGS) entry which is preliminary data.</text>
</comment>
<accession>A0AAD4UQP4</accession>
<gene>
    <name evidence="1" type="ORF">L3X38_000067</name>
</gene>
<keyword evidence="2" id="KW-1185">Reference proteome</keyword>
<dbReference type="EMBL" id="JAJFAZ020000012">
    <property type="protein sequence ID" value="KAI5311405.1"/>
    <property type="molecule type" value="Genomic_DNA"/>
</dbReference>
<dbReference type="Proteomes" id="UP001054821">
    <property type="component" value="Unassembled WGS sequence"/>
</dbReference>
<reference evidence="1 2" key="1">
    <citation type="journal article" date="2022" name="G3 (Bethesda)">
        <title>Whole-genome sequence and methylome profiling of the almond [Prunus dulcis (Mill.) D.A. Webb] cultivar 'Nonpareil'.</title>
        <authorList>
            <person name="D'Amico-Willman K.M."/>
            <person name="Ouma W.Z."/>
            <person name="Meulia T."/>
            <person name="Sideli G.M."/>
            <person name="Gradziel T.M."/>
            <person name="Fresnedo-Ramirez J."/>
        </authorList>
    </citation>
    <scope>NUCLEOTIDE SEQUENCE [LARGE SCALE GENOMIC DNA]</scope>
    <source>
        <strain evidence="1">Clone GOH B32 T37-40</strain>
    </source>
</reference>
<organism evidence="1 2">
    <name type="scientific">Prunus dulcis</name>
    <name type="common">Almond</name>
    <name type="synonym">Amygdalus dulcis</name>
    <dbReference type="NCBI Taxonomy" id="3755"/>
    <lineage>
        <taxon>Eukaryota</taxon>
        <taxon>Viridiplantae</taxon>
        <taxon>Streptophyta</taxon>
        <taxon>Embryophyta</taxon>
        <taxon>Tracheophyta</taxon>
        <taxon>Spermatophyta</taxon>
        <taxon>Magnoliopsida</taxon>
        <taxon>eudicotyledons</taxon>
        <taxon>Gunneridae</taxon>
        <taxon>Pentapetalae</taxon>
        <taxon>rosids</taxon>
        <taxon>fabids</taxon>
        <taxon>Rosales</taxon>
        <taxon>Rosaceae</taxon>
        <taxon>Amygdaloideae</taxon>
        <taxon>Amygdaleae</taxon>
        <taxon>Prunus</taxon>
    </lineage>
</organism>
<protein>
    <submittedName>
        <fullName evidence="1">Uncharacterized protein</fullName>
    </submittedName>
</protein>